<protein>
    <submittedName>
        <fullName evidence="1">Uncharacterized protein</fullName>
    </submittedName>
</protein>
<accession>A0A160TJ67</accession>
<name>A0A160TJ67_9ZZZZ</name>
<evidence type="ECO:0000313" key="1">
    <source>
        <dbReference type="EMBL" id="CUS44503.1"/>
    </source>
</evidence>
<organism evidence="1">
    <name type="scientific">hydrothermal vent metagenome</name>
    <dbReference type="NCBI Taxonomy" id="652676"/>
    <lineage>
        <taxon>unclassified sequences</taxon>
        <taxon>metagenomes</taxon>
        <taxon>ecological metagenomes</taxon>
    </lineage>
</organism>
<proteinExistence type="predicted"/>
<reference evidence="1" key="1">
    <citation type="submission" date="2015-10" db="EMBL/GenBank/DDBJ databases">
        <authorList>
            <person name="Gilbert D.G."/>
        </authorList>
    </citation>
    <scope>NUCLEOTIDE SEQUENCE</scope>
</reference>
<dbReference type="EMBL" id="CZQE01000156">
    <property type="protein sequence ID" value="CUS44503.1"/>
    <property type="molecule type" value="Genomic_DNA"/>
</dbReference>
<gene>
    <name evidence="1" type="ORF">MGWOODY_Smn2155</name>
</gene>
<dbReference type="AlphaFoldDB" id="A0A160TJ67"/>
<sequence>MKKFVILPLVAVATLGLAACDKSAPVDNTANVSEITLNSEDTLDVNAADPAALNVTDNATVVDNATALDSAGNVAAK</sequence>
<dbReference type="PROSITE" id="PS51257">
    <property type="entry name" value="PROKAR_LIPOPROTEIN"/>
    <property type="match status" value="1"/>
</dbReference>